<evidence type="ECO:0000313" key="3">
    <source>
        <dbReference type="Proteomes" id="UP000179769"/>
    </source>
</evidence>
<feature type="region of interest" description="Disordered" evidence="1">
    <location>
        <begin position="96"/>
        <end position="119"/>
    </location>
</feature>
<dbReference type="AlphaFoldDB" id="A0A1S1PCD3"/>
<proteinExistence type="predicted"/>
<name>A0A1S1PCD3_9ACTN</name>
<dbReference type="OrthoDB" id="3214145at2"/>
<evidence type="ECO:0000256" key="1">
    <source>
        <dbReference type="SAM" id="MobiDB-lite"/>
    </source>
</evidence>
<comment type="caution">
    <text evidence="2">The sequence shown here is derived from an EMBL/GenBank/DDBJ whole genome shotgun (WGS) entry which is preliminary data.</text>
</comment>
<dbReference type="EMBL" id="MAXA01000289">
    <property type="protein sequence ID" value="OHV18625.1"/>
    <property type="molecule type" value="Genomic_DNA"/>
</dbReference>
<sequence>MIAPRGDPVCGTADPVRLGNFSRPFRERAPVPAGRFHPNDQPVAATGQQDRPGPGSDRETTMKTHSIAGQAHRRWMITAGALGLGAVVALAGCSDSSGTAGATETRGTTTTPDASTTDATQAACTAQLASNWVGIPGLDPDAPPPSATEVQTWAASIEPHLGPLRAGVPGDVASQVDVLAETVRGAAEGKPPADPDGSVNTALTAVNAWAHDTCGYTTLDVTNSDGSGLAGVPASLPAGPVALKFTNTGDPAKAGFILLLGKVRDGETATAADVQSGKTNIEAVADIVAVAQPTGSDPAYGLTTLVAGRYIVTTPIGAPPQFSGVIAAGFEVS</sequence>
<protein>
    <submittedName>
        <fullName evidence="2">Uncharacterized protein</fullName>
    </submittedName>
</protein>
<reference evidence="3" key="1">
    <citation type="submission" date="2016-07" db="EMBL/GenBank/DDBJ databases">
        <title>Frankia sp. NRRL B-16219 Genome sequencing.</title>
        <authorList>
            <person name="Ghodhbane-Gtari F."/>
            <person name="Swanson E."/>
            <person name="Gueddou A."/>
            <person name="Louati M."/>
            <person name="Nouioui I."/>
            <person name="Hezbri K."/>
            <person name="Abebe-Akele F."/>
            <person name="Simpson S."/>
            <person name="Morris K."/>
            <person name="Thomas K."/>
            <person name="Gtari M."/>
            <person name="Tisa L.S."/>
        </authorList>
    </citation>
    <scope>NUCLEOTIDE SEQUENCE [LARGE SCALE GENOMIC DNA]</scope>
    <source>
        <strain evidence="3">NRRL B-16219</strain>
    </source>
</reference>
<gene>
    <name evidence="2" type="ORF">BBK14_29915</name>
</gene>
<dbReference type="Proteomes" id="UP000179769">
    <property type="component" value="Unassembled WGS sequence"/>
</dbReference>
<evidence type="ECO:0000313" key="2">
    <source>
        <dbReference type="EMBL" id="OHV18625.1"/>
    </source>
</evidence>
<keyword evidence="3" id="KW-1185">Reference proteome</keyword>
<feature type="region of interest" description="Disordered" evidence="1">
    <location>
        <begin position="1"/>
        <end position="62"/>
    </location>
</feature>
<organism evidence="2 3">
    <name type="scientific">Parafrankia soli</name>
    <dbReference type="NCBI Taxonomy" id="2599596"/>
    <lineage>
        <taxon>Bacteria</taxon>
        <taxon>Bacillati</taxon>
        <taxon>Actinomycetota</taxon>
        <taxon>Actinomycetes</taxon>
        <taxon>Frankiales</taxon>
        <taxon>Frankiaceae</taxon>
        <taxon>Parafrankia</taxon>
    </lineage>
</organism>
<accession>A0A1S1PCD3</accession>